<sequence length="208" mass="23613">MLQNRVNPQGDIIKTKARGAWLGNRGQLHGKGKTILRPFKNKAWIICLLQFKNRHRQIMAPNLWTELFFLDEATAFAAGHRPCFECRREDAKRFKTAWLKGNPQYGFDEKVLIGKIDEILYAERITADNGKVIFEANVDSLPDGTFIQLSNDAYLVANRSIYKWAPEGYGEAEPLPENKSVSVLTPRSVVEAIRNGYIQQLATPGNHQ</sequence>
<organism evidence="1 2">
    <name type="scientific">Mucilaginibacter pedocola</name>
    <dbReference type="NCBI Taxonomy" id="1792845"/>
    <lineage>
        <taxon>Bacteria</taxon>
        <taxon>Pseudomonadati</taxon>
        <taxon>Bacteroidota</taxon>
        <taxon>Sphingobacteriia</taxon>
        <taxon>Sphingobacteriales</taxon>
        <taxon>Sphingobacteriaceae</taxon>
        <taxon>Mucilaginibacter</taxon>
    </lineage>
</organism>
<dbReference type="AlphaFoldDB" id="A0A1S9PL94"/>
<accession>A0A1S9PL94</accession>
<dbReference type="STRING" id="1792845.BC343_01090"/>
<reference evidence="1 2" key="1">
    <citation type="submission" date="2016-07" db="EMBL/GenBank/DDBJ databases">
        <title>Genomic analysis of zinc-resistant bacterium Mucilaginibacter pedocola TBZ30.</title>
        <authorList>
            <person name="Huang J."/>
            <person name="Tang J."/>
        </authorList>
    </citation>
    <scope>NUCLEOTIDE SEQUENCE [LARGE SCALE GENOMIC DNA]</scope>
    <source>
        <strain evidence="1 2">TBZ30</strain>
    </source>
</reference>
<keyword evidence="2" id="KW-1185">Reference proteome</keyword>
<protein>
    <submittedName>
        <fullName evidence="1">Uncharacterized protein</fullName>
    </submittedName>
</protein>
<name>A0A1S9PL94_9SPHI</name>
<dbReference type="Proteomes" id="UP000189739">
    <property type="component" value="Unassembled WGS sequence"/>
</dbReference>
<evidence type="ECO:0000313" key="1">
    <source>
        <dbReference type="EMBL" id="OOQ61699.1"/>
    </source>
</evidence>
<evidence type="ECO:0000313" key="2">
    <source>
        <dbReference type="Proteomes" id="UP000189739"/>
    </source>
</evidence>
<dbReference type="RefSeq" id="WP_078345873.1">
    <property type="nucleotide sequence ID" value="NZ_MBTF01000001.1"/>
</dbReference>
<dbReference type="EMBL" id="MBTF01000001">
    <property type="protein sequence ID" value="OOQ61699.1"/>
    <property type="molecule type" value="Genomic_DNA"/>
</dbReference>
<proteinExistence type="predicted"/>
<dbReference type="OrthoDB" id="9783680at2"/>
<comment type="caution">
    <text evidence="1">The sequence shown here is derived from an EMBL/GenBank/DDBJ whole genome shotgun (WGS) entry which is preliminary data.</text>
</comment>
<gene>
    <name evidence="1" type="ORF">BC343_01090</name>
</gene>